<dbReference type="AlphaFoldDB" id="S6AJQ1"/>
<dbReference type="HOGENOM" id="CLU_111523_0_0_6"/>
<proteinExistence type="predicted"/>
<dbReference type="Proteomes" id="UP000015503">
    <property type="component" value="Chromosome"/>
</dbReference>
<reference evidence="2 3" key="1">
    <citation type="journal article" date="2013" name="Genome Announc.">
        <title>Complete Genome Sequence of the Carbazole Degrader Pseudomonas resinovorans Strain CA10 (NBRC 106553).</title>
        <authorList>
            <person name="Shintani M."/>
            <person name="Hosoyama A."/>
            <person name="Ohji S."/>
            <person name="Tsuchikane K."/>
            <person name="Takarada H."/>
            <person name="Yamazoe A."/>
            <person name="Fujita N."/>
            <person name="Nojiri H."/>
        </authorList>
    </citation>
    <scope>NUCLEOTIDE SEQUENCE [LARGE SCALE GENOMIC DNA]</scope>
    <source>
        <strain evidence="2 3">NBRC 106553</strain>
    </source>
</reference>
<dbReference type="Gene3D" id="2.60.120.10">
    <property type="entry name" value="Jelly Rolls"/>
    <property type="match status" value="1"/>
</dbReference>
<name>S6AJQ1_METRE</name>
<gene>
    <name evidence="2" type="ORF">PCA10_30280</name>
</gene>
<dbReference type="eggNOG" id="COG1917">
    <property type="taxonomic scope" value="Bacteria"/>
</dbReference>
<dbReference type="OrthoDB" id="9801227at2"/>
<evidence type="ECO:0000259" key="1">
    <source>
        <dbReference type="Pfam" id="PF12973"/>
    </source>
</evidence>
<accession>S6AJQ1</accession>
<dbReference type="KEGG" id="pre:PCA10_30280"/>
<dbReference type="InterPro" id="IPR014710">
    <property type="entry name" value="RmlC-like_jellyroll"/>
</dbReference>
<dbReference type="PATRIC" id="fig|1245471.3.peg.3051"/>
<dbReference type="InterPro" id="IPR025979">
    <property type="entry name" value="ChrR-like_cupin_dom"/>
</dbReference>
<dbReference type="EMBL" id="AP013068">
    <property type="protein sequence ID" value="BAN48760.1"/>
    <property type="molecule type" value="Genomic_DNA"/>
</dbReference>
<evidence type="ECO:0000313" key="2">
    <source>
        <dbReference type="EMBL" id="BAN48760.1"/>
    </source>
</evidence>
<dbReference type="InterPro" id="IPR011051">
    <property type="entry name" value="RmlC_Cupin_sf"/>
</dbReference>
<feature type="domain" description="ChrR-like cupin" evidence="1">
    <location>
        <begin position="12"/>
        <end position="114"/>
    </location>
</feature>
<dbReference type="STRING" id="1245471.PCA10_30280"/>
<dbReference type="Pfam" id="PF12973">
    <property type="entry name" value="Cupin_7"/>
    <property type="match status" value="1"/>
</dbReference>
<protein>
    <recommendedName>
        <fullName evidence="1">ChrR-like cupin domain-containing protein</fullName>
    </recommendedName>
</protein>
<keyword evidence="3" id="KW-1185">Reference proteome</keyword>
<dbReference type="CDD" id="cd20303">
    <property type="entry name" value="cupin_ChrR_1"/>
    <property type="match status" value="1"/>
</dbReference>
<evidence type="ECO:0000313" key="3">
    <source>
        <dbReference type="Proteomes" id="UP000015503"/>
    </source>
</evidence>
<dbReference type="RefSeq" id="WP_016492906.1">
    <property type="nucleotide sequence ID" value="NC_021499.1"/>
</dbReference>
<organism evidence="2 3">
    <name type="scientific">Metapseudomonas resinovorans NBRC 106553</name>
    <dbReference type="NCBI Taxonomy" id="1245471"/>
    <lineage>
        <taxon>Bacteria</taxon>
        <taxon>Pseudomonadati</taxon>
        <taxon>Pseudomonadota</taxon>
        <taxon>Gammaproteobacteria</taxon>
        <taxon>Pseudomonadales</taxon>
        <taxon>Pseudomonadaceae</taxon>
        <taxon>Metapseudomonas</taxon>
    </lineage>
</organism>
<dbReference type="SUPFAM" id="SSF51182">
    <property type="entry name" value="RmlC-like cupins"/>
    <property type="match status" value="2"/>
</dbReference>
<sequence>MIPERLNADLSQPAIMHASTLPWLASPLAGVDRRPLYRLGGEQARATSLVRYAPGSHFSAHMHSAGEEFLVLEGVFEDEHGSYPVGSYVRNPPGSSHTPASNAGCVIFVRLRQFHPEDRLQSVTPLHDHGHQLLFESEHERVWVEDIQPASPVWRDNPRGLELLVLEGGLAGKDFQLGPLSWMRLPAGTALDAQAGAQGARLWFKDASPGLGL</sequence>